<dbReference type="Gene3D" id="1.20.1070.10">
    <property type="entry name" value="Rhodopsin 7-helix transmembrane proteins"/>
    <property type="match status" value="1"/>
</dbReference>
<feature type="transmembrane region" description="Helical" evidence="2">
    <location>
        <begin position="1452"/>
        <end position="1473"/>
    </location>
</feature>
<evidence type="ECO:0000313" key="4">
    <source>
        <dbReference type="Proteomes" id="UP000822476"/>
    </source>
</evidence>
<evidence type="ECO:0000313" key="3">
    <source>
        <dbReference type="EMBL" id="KAF7233221.1"/>
    </source>
</evidence>
<dbReference type="InterPro" id="IPR013320">
    <property type="entry name" value="ConA-like_dom_sf"/>
</dbReference>
<protein>
    <recommendedName>
        <fullName evidence="5">G-protein coupled receptor</fullName>
    </recommendedName>
</protein>
<feature type="transmembrane region" description="Helical" evidence="2">
    <location>
        <begin position="1485"/>
        <end position="1507"/>
    </location>
</feature>
<dbReference type="EMBL" id="JTDE01021225">
    <property type="protein sequence ID" value="KAF7233221.1"/>
    <property type="molecule type" value="Genomic_DNA"/>
</dbReference>
<evidence type="ECO:0000256" key="2">
    <source>
        <dbReference type="SAM" id="Phobius"/>
    </source>
</evidence>
<reference evidence="3" key="1">
    <citation type="submission" date="2019-07" db="EMBL/GenBank/DDBJ databases">
        <title>Annotation for the trematode Paragonimus miyazaki's.</title>
        <authorList>
            <person name="Choi Y.-J."/>
        </authorList>
    </citation>
    <scope>NUCLEOTIDE SEQUENCE</scope>
    <source>
        <strain evidence="3">Japan</strain>
    </source>
</reference>
<dbReference type="Proteomes" id="UP000822476">
    <property type="component" value="Unassembled WGS sequence"/>
</dbReference>
<keyword evidence="2" id="KW-0812">Transmembrane</keyword>
<feature type="transmembrane region" description="Helical" evidence="2">
    <location>
        <begin position="1519"/>
        <end position="1545"/>
    </location>
</feature>
<sequence>MYFQILVNKRILARRINYTGLEYISKSLNASTLWLGCSVDENGRKIKESTTYGIRVLSVAMWYWPLQNYQLLTGAVEFYLLAKEGEIQHSTTTHKPMEIQIPFGDLEKFVPLPGQSYPPNPYYTAADYYYPMQQITDGTGAEGIIVAVDKQRNLKSYKFTNRKAYVKLQQIEQEACPLTLNSCAVGLSISVWLCIPSEANSTSIPYDMLAIAGSLRIGFYEQYLMATIFLDNMAHSFRILVDIPFGLWFNLGIVYRQLPESPIEAYFNGKYVQVSEVSKEPIWRGVNVGVDECWIRLGDSHSRNSLTNVSMNDLVIWLRSLEEFESHRFLGYTRRGIDGTAGNLSNLWSGECLRDPSTAYCRARGFSLSLWIKLLSISKDRSRFIFSTGDSGTGIGEYSIGRGISIFTEKLSLGASVSHMYVEWKLLHDSNSFEEGKWINIGLLWRQDIGIILLVDGVQSTSSDESGTIGNTESLAQPFVVMGRLNDGNHANWLTPYMADRENSRTGGQSNPSWEMAHFAVGEVAYFNRFLEPREYNKMLGLLGISELRNFKGHIWTGAELVDSPIDQLVSAAAANHSRPGPMYSRGKPSRVSLLQDPESVELQGGGGLRLNVAQRWQCKITKSFCLEGFSIGGWLRLAFPTNKIYLNTATPIILFTGDRGKFGMAINQNRSMITGWYMAEINSTEWYCQFPSLELSKSTINRQWIHFALVWNLGSVLNESVLNLYVNGRLRKQCGQLTPLNDSTYSTPGKLVLTTADSLFGDTGTTSTNQMIISSQPLDDPDATLSVAMVTFQPKALKGEQIAKLVGIDYDKLLMLRSSTFYWTFGGLIRRLSPRRSIPVRTTSQRDQFGTPDGAKCTEGSIDSYIVLMGDTVDTNGNSNLEHSCVVDSTQCLAYTFSIIFKLLNTTFQNATPTEIFRSTPFNAPADKVGLRVTIETDQLFVEVRQNRITLTNTVPLAYVGEVNTWISLKLHISEKRIHITGNRNVLSEASNTRSKPEVNTGRSSDDKFNLKLYVGRGISVCVSDISTTDHYDYAISPNVEDKPDSLCYSDAESLLQFHGTEVNHEGKLNASTAIRTLVSGYPATHSSCLSQPEQCKHGALTLSFWMRIDNFTDRNGTPILPQPLKHLKSTLLMTGKMKETGITVELIAFNKSGVIQIDMNITLATGNQLWTINAKNSTELGRWTNIGLHWTQRTSNRPGMLELYLDGRRRHTTSMPMETARRSGLFNDSGKLYVNRAIHSLQNTQQENEITLIDGAISNIVYPVEWMQETMASVIENQKPVRMRSKRRTKSLPVKKTEEPTDKFKRESAIHFFIESFLDDSETWYSTVNKTIRLTLLFNRRQECEQAFYYRTTGRMLWNVPSPDDPRPCNAAHPVRRTYYETQDSKMASWNTLGCDNIKSNQTHIECVCPIHDVYTTLSDTLDASVYNVSYWTLFGMQDEQRHSFVTRTVVLSTNAISLLCSFVLLGITIFKLVRSRFRIIPLLHFILCVSFAFLHGAMLAQSFVTRSRVGCRVVSMCLYAAGITTTSWLCCEMVATFQILILGNARMKVKCNRMFGLFIPTVMITLPWLLVDNDAFGGDLLCLPARESFLFHILVSTMAAVVLIGLIIRLLVECNIDTPAYLEPLMIEKLL</sequence>
<keyword evidence="2" id="KW-0472">Membrane</keyword>
<proteinExistence type="predicted"/>
<feature type="transmembrane region" description="Helical" evidence="2">
    <location>
        <begin position="1557"/>
        <end position="1574"/>
    </location>
</feature>
<feature type="region of interest" description="Disordered" evidence="1">
    <location>
        <begin position="1282"/>
        <end position="1302"/>
    </location>
</feature>
<organism evidence="3 4">
    <name type="scientific">Paragonimus skrjabini miyazakii</name>
    <dbReference type="NCBI Taxonomy" id="59628"/>
    <lineage>
        <taxon>Eukaryota</taxon>
        <taxon>Metazoa</taxon>
        <taxon>Spiralia</taxon>
        <taxon>Lophotrochozoa</taxon>
        <taxon>Platyhelminthes</taxon>
        <taxon>Trematoda</taxon>
        <taxon>Digenea</taxon>
        <taxon>Plagiorchiida</taxon>
        <taxon>Troglotremata</taxon>
        <taxon>Troglotrematidae</taxon>
        <taxon>Paragonimus</taxon>
    </lineage>
</organism>
<keyword evidence="4" id="KW-1185">Reference proteome</keyword>
<dbReference type="Pfam" id="PF13385">
    <property type="entry name" value="Laminin_G_3"/>
    <property type="match status" value="1"/>
</dbReference>
<name>A0A8S9YAN8_9TREM</name>
<evidence type="ECO:0008006" key="5">
    <source>
        <dbReference type="Google" id="ProtNLM"/>
    </source>
</evidence>
<gene>
    <name evidence="3" type="ORF">EG68_08518</name>
</gene>
<dbReference type="OrthoDB" id="10034530at2759"/>
<feature type="transmembrane region" description="Helical" evidence="2">
    <location>
        <begin position="1594"/>
        <end position="1615"/>
    </location>
</feature>
<evidence type="ECO:0000256" key="1">
    <source>
        <dbReference type="SAM" id="MobiDB-lite"/>
    </source>
</evidence>
<keyword evidence="2" id="KW-1133">Transmembrane helix</keyword>
<accession>A0A8S9YAN8</accession>
<feature type="compositionally biased region" description="Basic residues" evidence="1">
    <location>
        <begin position="1283"/>
        <end position="1292"/>
    </location>
</feature>
<dbReference type="SUPFAM" id="SSF49899">
    <property type="entry name" value="Concanavalin A-like lectins/glucanases"/>
    <property type="match status" value="4"/>
</dbReference>
<comment type="caution">
    <text evidence="3">The sequence shown here is derived from an EMBL/GenBank/DDBJ whole genome shotgun (WGS) entry which is preliminary data.</text>
</comment>
<dbReference type="Gene3D" id="2.60.120.200">
    <property type="match status" value="2"/>
</dbReference>